<gene>
    <name evidence="2" type="ORF">OJF2_07910</name>
</gene>
<accession>A0A5B9VWS2</accession>
<protein>
    <submittedName>
        <fullName evidence="2">Uncharacterized protein</fullName>
    </submittedName>
</protein>
<reference evidence="2 3" key="1">
    <citation type="submission" date="2019-08" db="EMBL/GenBank/DDBJ databases">
        <title>Deep-cultivation of Planctomycetes and their phenomic and genomic characterization uncovers novel biology.</title>
        <authorList>
            <person name="Wiegand S."/>
            <person name="Jogler M."/>
            <person name="Boedeker C."/>
            <person name="Pinto D."/>
            <person name="Vollmers J."/>
            <person name="Rivas-Marin E."/>
            <person name="Kohn T."/>
            <person name="Peeters S.H."/>
            <person name="Heuer A."/>
            <person name="Rast P."/>
            <person name="Oberbeckmann S."/>
            <person name="Bunk B."/>
            <person name="Jeske O."/>
            <person name="Meyerdierks A."/>
            <person name="Storesund J.E."/>
            <person name="Kallscheuer N."/>
            <person name="Luecker S."/>
            <person name="Lage O.M."/>
            <person name="Pohl T."/>
            <person name="Merkel B.J."/>
            <person name="Hornburger P."/>
            <person name="Mueller R.-W."/>
            <person name="Bruemmer F."/>
            <person name="Labrenz M."/>
            <person name="Spormann A.M."/>
            <person name="Op den Camp H."/>
            <person name="Overmann J."/>
            <person name="Amann R."/>
            <person name="Jetten M.S.M."/>
            <person name="Mascher T."/>
            <person name="Medema M.H."/>
            <person name="Devos D.P."/>
            <person name="Kaster A.-K."/>
            <person name="Ovreas L."/>
            <person name="Rohde M."/>
            <person name="Galperin M.Y."/>
            <person name="Jogler C."/>
        </authorList>
    </citation>
    <scope>NUCLEOTIDE SEQUENCE [LARGE SCALE GENOMIC DNA]</scope>
    <source>
        <strain evidence="2 3">OJF2</strain>
    </source>
</reference>
<evidence type="ECO:0000256" key="1">
    <source>
        <dbReference type="SAM" id="MobiDB-lite"/>
    </source>
</evidence>
<name>A0A5B9VWS2_9BACT</name>
<sequence length="40" mass="4324">MEAVAEDIEVDRKLRALAEDDANHRAGDGGGPRPLHQPDT</sequence>
<dbReference type="Proteomes" id="UP000324233">
    <property type="component" value="Chromosome"/>
</dbReference>
<keyword evidence="3" id="KW-1185">Reference proteome</keyword>
<evidence type="ECO:0000313" key="2">
    <source>
        <dbReference type="EMBL" id="QEH32321.1"/>
    </source>
</evidence>
<dbReference type="AlphaFoldDB" id="A0A5B9VWS2"/>
<feature type="compositionally biased region" description="Basic and acidic residues" evidence="1">
    <location>
        <begin position="15"/>
        <end position="27"/>
    </location>
</feature>
<proteinExistence type="predicted"/>
<dbReference type="KEGG" id="agv:OJF2_07910"/>
<organism evidence="2 3">
    <name type="scientific">Aquisphaera giovannonii</name>
    <dbReference type="NCBI Taxonomy" id="406548"/>
    <lineage>
        <taxon>Bacteria</taxon>
        <taxon>Pseudomonadati</taxon>
        <taxon>Planctomycetota</taxon>
        <taxon>Planctomycetia</taxon>
        <taxon>Isosphaerales</taxon>
        <taxon>Isosphaeraceae</taxon>
        <taxon>Aquisphaera</taxon>
    </lineage>
</organism>
<dbReference type="RefSeq" id="WP_261344060.1">
    <property type="nucleotide sequence ID" value="NZ_CP042997.1"/>
</dbReference>
<evidence type="ECO:0000313" key="3">
    <source>
        <dbReference type="Proteomes" id="UP000324233"/>
    </source>
</evidence>
<dbReference type="EMBL" id="CP042997">
    <property type="protein sequence ID" value="QEH32321.1"/>
    <property type="molecule type" value="Genomic_DNA"/>
</dbReference>
<feature type="region of interest" description="Disordered" evidence="1">
    <location>
        <begin position="15"/>
        <end position="40"/>
    </location>
</feature>